<feature type="transmembrane region" description="Helical" evidence="7">
    <location>
        <begin position="268"/>
        <end position="285"/>
    </location>
</feature>
<evidence type="ECO:0000256" key="3">
    <source>
        <dbReference type="ARBA" id="ARBA00022475"/>
    </source>
</evidence>
<feature type="transmembrane region" description="Helical" evidence="7">
    <location>
        <begin position="325"/>
        <end position="345"/>
    </location>
</feature>
<evidence type="ECO:0000313" key="9">
    <source>
        <dbReference type="EMBL" id="MBJ8349826.1"/>
    </source>
</evidence>
<evidence type="ECO:0000256" key="2">
    <source>
        <dbReference type="ARBA" id="ARBA00022448"/>
    </source>
</evidence>
<feature type="transmembrane region" description="Helical" evidence="7">
    <location>
        <begin position="357"/>
        <end position="378"/>
    </location>
</feature>
<dbReference type="InterPro" id="IPR020846">
    <property type="entry name" value="MFS_dom"/>
</dbReference>
<dbReference type="Gene3D" id="1.20.1250.20">
    <property type="entry name" value="MFS general substrate transporter like domains"/>
    <property type="match status" value="2"/>
</dbReference>
<keyword evidence="3" id="KW-1003">Cell membrane</keyword>
<dbReference type="EMBL" id="JAENBP010000004">
    <property type="protein sequence ID" value="MBJ8349826.1"/>
    <property type="molecule type" value="Genomic_DNA"/>
</dbReference>
<evidence type="ECO:0000256" key="4">
    <source>
        <dbReference type="ARBA" id="ARBA00022692"/>
    </source>
</evidence>
<evidence type="ECO:0000256" key="5">
    <source>
        <dbReference type="ARBA" id="ARBA00022989"/>
    </source>
</evidence>
<evidence type="ECO:0000256" key="6">
    <source>
        <dbReference type="ARBA" id="ARBA00023136"/>
    </source>
</evidence>
<keyword evidence="5 7" id="KW-1133">Transmembrane helix</keyword>
<dbReference type="PROSITE" id="PS50850">
    <property type="entry name" value="MFS"/>
    <property type="match status" value="1"/>
</dbReference>
<dbReference type="InterPro" id="IPR050189">
    <property type="entry name" value="MFS_Efflux_Transporters"/>
</dbReference>
<dbReference type="GO" id="GO:0022857">
    <property type="term" value="F:transmembrane transporter activity"/>
    <property type="evidence" value="ECO:0007669"/>
    <property type="project" value="InterPro"/>
</dbReference>
<feature type="transmembrane region" description="Helical" evidence="7">
    <location>
        <begin position="166"/>
        <end position="183"/>
    </location>
</feature>
<name>A0A934P9T6_9STRE</name>
<evidence type="ECO:0000259" key="8">
    <source>
        <dbReference type="PROSITE" id="PS50850"/>
    </source>
</evidence>
<evidence type="ECO:0000313" key="10">
    <source>
        <dbReference type="Proteomes" id="UP000644875"/>
    </source>
</evidence>
<dbReference type="PANTHER" id="PTHR43124">
    <property type="entry name" value="PURINE EFFLUX PUMP PBUE"/>
    <property type="match status" value="1"/>
</dbReference>
<keyword evidence="6 7" id="KW-0472">Membrane</keyword>
<evidence type="ECO:0000256" key="1">
    <source>
        <dbReference type="ARBA" id="ARBA00004651"/>
    </source>
</evidence>
<feature type="transmembrane region" description="Helical" evidence="7">
    <location>
        <begin position="236"/>
        <end position="256"/>
    </location>
</feature>
<keyword evidence="10" id="KW-1185">Reference proteome</keyword>
<feature type="transmembrane region" description="Helical" evidence="7">
    <location>
        <begin position="291"/>
        <end position="313"/>
    </location>
</feature>
<dbReference type="Proteomes" id="UP000644875">
    <property type="component" value="Unassembled WGS sequence"/>
</dbReference>
<dbReference type="AlphaFoldDB" id="A0A934P9T6"/>
<accession>A0A934P9T6</accession>
<comment type="caution">
    <text evidence="9">The sequence shown here is derived from an EMBL/GenBank/DDBJ whole genome shotgun (WGS) entry which is preliminary data.</text>
</comment>
<feature type="transmembrane region" description="Helical" evidence="7">
    <location>
        <begin position="203"/>
        <end position="224"/>
    </location>
</feature>
<keyword evidence="4 7" id="KW-0812">Transmembrane</keyword>
<proteinExistence type="predicted"/>
<dbReference type="RefSeq" id="WP_199567747.1">
    <property type="nucleotide sequence ID" value="NZ_JAENBP010000004.1"/>
</dbReference>
<feature type="transmembrane region" description="Helical" evidence="7">
    <location>
        <begin position="77"/>
        <end position="94"/>
    </location>
</feature>
<dbReference type="GO" id="GO:0005886">
    <property type="term" value="C:plasma membrane"/>
    <property type="evidence" value="ECO:0007669"/>
    <property type="project" value="UniProtKB-SubCell"/>
</dbReference>
<evidence type="ECO:0000256" key="7">
    <source>
        <dbReference type="SAM" id="Phobius"/>
    </source>
</evidence>
<feature type="domain" description="Major facilitator superfamily (MFS) profile" evidence="8">
    <location>
        <begin position="6"/>
        <end position="383"/>
    </location>
</feature>
<sequence length="387" mass="42970">MKEKISLTLAILSISIFVMSHLAIAPAIPKLYALYHGQNPVVGLASVESLVTLPAMMITIFVVLSNFVVGLLGKKKTVLLGLILILLSGLVSFFTTNFTIVLICRLFLGIGIGLYNSLSVSMISDYYKGEERAMMIGFRTATLNIGKAITTFIVGFALLIGVNYTYLVYLLVLPSLLLFYRYVPSSSEEIIPLKDANRFDKSILLLMLMTFFVGVSYIGATIKIPSLLVNYYGYSSFYAGNMLTILAFSGIFSGLIFGKLTKWLEEKVILLMLIMMGIGNSFYLVSNQQWLFILGSVLIGSSFVGTMSAMFYYIANHYDGKNNNFLSSLVITAGNIGVILTPVILTKLPELFQLEPFVTPFYITSGLMLVNIFFYFLLKKLARRSER</sequence>
<dbReference type="Pfam" id="PF07690">
    <property type="entry name" value="MFS_1"/>
    <property type="match status" value="1"/>
</dbReference>
<feature type="transmembrane region" description="Helical" evidence="7">
    <location>
        <begin position="100"/>
        <end position="120"/>
    </location>
</feature>
<organism evidence="9 10">
    <name type="scientific">Streptococcus zalophi</name>
    <dbReference type="NCBI Taxonomy" id="640031"/>
    <lineage>
        <taxon>Bacteria</taxon>
        <taxon>Bacillati</taxon>
        <taxon>Bacillota</taxon>
        <taxon>Bacilli</taxon>
        <taxon>Lactobacillales</taxon>
        <taxon>Streptococcaceae</taxon>
        <taxon>Streptococcus</taxon>
    </lineage>
</organism>
<feature type="transmembrane region" description="Helical" evidence="7">
    <location>
        <begin position="51"/>
        <end position="72"/>
    </location>
</feature>
<dbReference type="InterPro" id="IPR036259">
    <property type="entry name" value="MFS_trans_sf"/>
</dbReference>
<dbReference type="InterPro" id="IPR011701">
    <property type="entry name" value="MFS"/>
</dbReference>
<gene>
    <name evidence="9" type="ORF">JHK64_04175</name>
</gene>
<comment type="subcellular location">
    <subcellularLocation>
        <location evidence="1">Cell membrane</location>
        <topology evidence="1">Multi-pass membrane protein</topology>
    </subcellularLocation>
</comment>
<feature type="transmembrane region" description="Helical" evidence="7">
    <location>
        <begin position="141"/>
        <end position="160"/>
    </location>
</feature>
<reference evidence="9 10" key="1">
    <citation type="journal article" date="2021" name="Int. J. Syst. Evol. Microbiol.">
        <title>Streptococcus vicugnae sp. nov., isolated from faeces of alpacas (Vicugna pacos) and cattle (Bos taurus), Streptococcus zalophi sp. nov., and Streptococcus pacificus sp. nov., isolated from respiratory tract of California sea lions (Zalophus californianus).</title>
        <authorList>
            <person name="Volokhov D.V."/>
            <person name="Zagorodnyaya T.A."/>
            <person name="Shen Z."/>
            <person name="Blom J."/>
            <person name="Furtak V.A."/>
            <person name="Eisenberg T."/>
            <person name="Fan P."/>
            <person name="Jeong K.C."/>
            <person name="Gao Y."/>
            <person name="Zhang S."/>
            <person name="Amselle M."/>
        </authorList>
    </citation>
    <scope>NUCLEOTIDE SEQUENCE [LARGE SCALE GENOMIC DNA]</scope>
    <source>
        <strain evidence="10">CSL7508-lung</strain>
    </source>
</reference>
<protein>
    <submittedName>
        <fullName evidence="9">MFS transporter</fullName>
    </submittedName>
</protein>
<keyword evidence="2" id="KW-0813">Transport</keyword>
<dbReference type="SUPFAM" id="SSF103473">
    <property type="entry name" value="MFS general substrate transporter"/>
    <property type="match status" value="1"/>
</dbReference>
<dbReference type="PANTHER" id="PTHR43124:SF3">
    <property type="entry name" value="CHLORAMPHENICOL EFFLUX PUMP RV0191"/>
    <property type="match status" value="1"/>
</dbReference>